<proteinExistence type="predicted"/>
<name>A0AAX1KJU5_FLAPL</name>
<keyword evidence="1" id="KW-0472">Membrane</keyword>
<dbReference type="KEGG" id="fpla:A4U99_08685"/>
<organism evidence="2 3">
    <name type="scientific">Flavonifractor plautii</name>
    <name type="common">Fusobacterium plautii</name>
    <dbReference type="NCBI Taxonomy" id="292800"/>
    <lineage>
        <taxon>Bacteria</taxon>
        <taxon>Bacillati</taxon>
        <taxon>Bacillota</taxon>
        <taxon>Clostridia</taxon>
        <taxon>Eubacteriales</taxon>
        <taxon>Oscillospiraceae</taxon>
        <taxon>Flavonifractor</taxon>
    </lineage>
</organism>
<dbReference type="Proteomes" id="UP000595792">
    <property type="component" value="Chromosome"/>
</dbReference>
<gene>
    <name evidence="2" type="ORF">I5Q84_00770</name>
</gene>
<evidence type="ECO:0000313" key="3">
    <source>
        <dbReference type="Proteomes" id="UP000595792"/>
    </source>
</evidence>
<keyword evidence="1" id="KW-1133">Transmembrane helix</keyword>
<accession>A0AAX1KJU5</accession>
<protein>
    <submittedName>
        <fullName evidence="2">DUF4179 domain-containing protein</fullName>
    </submittedName>
</protein>
<dbReference type="RefSeq" id="WP_065534661.1">
    <property type="nucleotide sequence ID" value="NZ_CP015406.2"/>
</dbReference>
<sequence>MSRNKQSMHAELETVLSELHLSMERREAILAAAGRMTERENRRRPLRTGLMAAAICAALAVTAVAVSPSLRETLIQFLGSFEPYAQEVEGVSATDQGIELRVVRVLADKNGGTAYLEAEDLAGERLHESAALESYRDPCIAYDAEADTALFALALDDIAPCQMETGDVYTVEFSRILPSVEPFFAPLPWELLTGERLDTLTVATEKYISGESQGETSTVLVPGQTPAELGTELCSLSSMGFDQDGAFHIQLRLADGIGGEYSYVQTDMPQMQIEWEAGAIGETHTTFQREGISYYDIRFRTLTAEHFGQFRIDHIWGELTMGQPIEGEWTLSFPLELLQERTIELEEKLNRQVIREITLTATSLKTHAQFEDPDYPTCNGFPLTVYLTDGSTMVIPYNGNCDRRTVFFTEEDTLTYYAPGNKDRWGEDIVWYFPRAIDPREVTGIAIGQRYLPMNQDGTAGPGCWLDRLPE</sequence>
<feature type="transmembrane region" description="Helical" evidence="1">
    <location>
        <begin position="49"/>
        <end position="70"/>
    </location>
</feature>
<keyword evidence="1" id="KW-0812">Transmembrane</keyword>
<dbReference type="AlphaFoldDB" id="A0AAX1KJU5"/>
<evidence type="ECO:0000313" key="2">
    <source>
        <dbReference type="EMBL" id="QQR06073.1"/>
    </source>
</evidence>
<evidence type="ECO:0000256" key="1">
    <source>
        <dbReference type="SAM" id="Phobius"/>
    </source>
</evidence>
<reference evidence="2 3" key="1">
    <citation type="submission" date="2020-11" db="EMBL/GenBank/DDBJ databases">
        <title>Closed and high quality bacterial genomes of the OMM12 community.</title>
        <authorList>
            <person name="Marbouty M."/>
            <person name="Lamy-Besnier Q."/>
            <person name="Debarbieux L."/>
            <person name="Koszul R."/>
        </authorList>
    </citation>
    <scope>NUCLEOTIDE SEQUENCE [LARGE SCALE GENOMIC DNA]</scope>
    <source>
        <strain evidence="2 3">YL31</strain>
    </source>
</reference>
<dbReference type="EMBL" id="CP065315">
    <property type="protein sequence ID" value="QQR06073.1"/>
    <property type="molecule type" value="Genomic_DNA"/>
</dbReference>